<name>A0AAV2GIN3_9ROSI</name>
<dbReference type="AlphaFoldDB" id="A0AAV2GIN3"/>
<feature type="compositionally biased region" description="Acidic residues" evidence="1">
    <location>
        <begin position="107"/>
        <end position="121"/>
    </location>
</feature>
<keyword evidence="3" id="KW-1185">Reference proteome</keyword>
<feature type="region of interest" description="Disordered" evidence="1">
    <location>
        <begin position="43"/>
        <end position="137"/>
    </location>
</feature>
<dbReference type="EMBL" id="OZ034822">
    <property type="protein sequence ID" value="CAL1409738.1"/>
    <property type="molecule type" value="Genomic_DNA"/>
</dbReference>
<evidence type="ECO:0000313" key="3">
    <source>
        <dbReference type="Proteomes" id="UP001497516"/>
    </source>
</evidence>
<feature type="compositionally biased region" description="Basic and acidic residues" evidence="1">
    <location>
        <begin position="58"/>
        <end position="69"/>
    </location>
</feature>
<feature type="region of interest" description="Disordered" evidence="1">
    <location>
        <begin position="178"/>
        <end position="198"/>
    </location>
</feature>
<feature type="compositionally biased region" description="Polar residues" evidence="1">
    <location>
        <begin position="72"/>
        <end position="84"/>
    </location>
</feature>
<evidence type="ECO:0000256" key="1">
    <source>
        <dbReference type="SAM" id="MobiDB-lite"/>
    </source>
</evidence>
<dbReference type="Proteomes" id="UP001497516">
    <property type="component" value="Chromosome 9"/>
</dbReference>
<reference evidence="2 3" key="1">
    <citation type="submission" date="2024-04" db="EMBL/GenBank/DDBJ databases">
        <authorList>
            <person name="Fracassetti M."/>
        </authorList>
    </citation>
    <scope>NUCLEOTIDE SEQUENCE [LARGE SCALE GENOMIC DNA]</scope>
</reference>
<feature type="compositionally biased region" description="Basic and acidic residues" evidence="1">
    <location>
        <begin position="185"/>
        <end position="195"/>
    </location>
</feature>
<organism evidence="2 3">
    <name type="scientific">Linum trigynum</name>
    <dbReference type="NCBI Taxonomy" id="586398"/>
    <lineage>
        <taxon>Eukaryota</taxon>
        <taxon>Viridiplantae</taxon>
        <taxon>Streptophyta</taxon>
        <taxon>Embryophyta</taxon>
        <taxon>Tracheophyta</taxon>
        <taxon>Spermatophyta</taxon>
        <taxon>Magnoliopsida</taxon>
        <taxon>eudicotyledons</taxon>
        <taxon>Gunneridae</taxon>
        <taxon>Pentapetalae</taxon>
        <taxon>rosids</taxon>
        <taxon>fabids</taxon>
        <taxon>Malpighiales</taxon>
        <taxon>Linaceae</taxon>
        <taxon>Linum</taxon>
    </lineage>
</organism>
<accession>A0AAV2GIN3</accession>
<proteinExistence type="predicted"/>
<sequence length="254" mass="28457">MKREAAARVTGVNWELESWATTDEKTRSRTKASWASRRLLACSSPEMRSTATTAMMEETPKRIRPKAEETDNASSTSCELTTSRAVEPKRIFAESSSSCRHQVDSWPPEEESPGSEGEELAVDERKEGQRRLRCLMSSSPVKEEKLDSRWTTASTTMKIVERIRPLAEASRSSDLLLFSSSPKELPGRSEKEKGGDSTTLSREMLHLFSSHEAHFQHRVMDQRVARASVDGTIVVGQVLWMGHPSLGQQYEVDA</sequence>
<gene>
    <name evidence="2" type="ORF">LTRI10_LOCUS49211</name>
</gene>
<protein>
    <submittedName>
        <fullName evidence="2">Uncharacterized protein</fullName>
    </submittedName>
</protein>
<evidence type="ECO:0000313" key="2">
    <source>
        <dbReference type="EMBL" id="CAL1409738.1"/>
    </source>
</evidence>